<keyword evidence="7" id="KW-0336">GPI-anchor</keyword>
<dbReference type="InterPro" id="IPR008427">
    <property type="entry name" value="Extracellular_membr_CFEM_dom"/>
</dbReference>
<comment type="caution">
    <text evidence="19">The sequence shown here is derived from an EMBL/GenBank/DDBJ whole genome shotgun (WGS) entry which is preliminary data.</text>
</comment>
<feature type="chain" id="PRO_5046642017" description="CFEM domain-containing protein" evidence="17">
    <location>
        <begin position="20"/>
        <end position="290"/>
    </location>
</feature>
<keyword evidence="6 15" id="KW-0349">Heme</keyword>
<feature type="binding site" description="axial binding residue" evidence="15">
    <location>
        <position position="48"/>
    </location>
    <ligand>
        <name>heme</name>
        <dbReference type="ChEBI" id="CHEBI:30413"/>
    </ligand>
    <ligandPart>
        <name>Fe</name>
        <dbReference type="ChEBI" id="CHEBI:18248"/>
    </ligandPart>
</feature>
<sequence length="290" mass="28215">MKTSAILVGSSAALAAAQATFPAGFPECGQVCITNMLNLANNFGCGVDPVCLCTKPDFLYGIRDCSNQYCHDPNAATQVINYGAQYCADAGIAISGLPSNTASATVSASTTVLATASTTGPATGAGSTGSEGVTSGVAVTTSEILSTLTESDSVITSTVGSTTIFSTLEPSVTGTSSSGSVSSGSVSSGSVVSTTTETSVVTTTSGSATESGSNTLSTVVSSTVAATSSDVTITTTNPEGQTETTAVPTTVPVSEDGDGETANPDNLAAQHTAGPVAIMAAAGMAAALLL</sequence>
<comment type="subcellular location">
    <subcellularLocation>
        <location evidence="1">Cell membrane</location>
        <topology evidence="1">Lipid-anchor</topology>
        <topology evidence="1">GPI-anchor</topology>
    </subcellularLocation>
    <subcellularLocation>
        <location evidence="2">Secreted</location>
    </subcellularLocation>
</comment>
<evidence type="ECO:0000256" key="11">
    <source>
        <dbReference type="ARBA" id="ARBA00023136"/>
    </source>
</evidence>
<dbReference type="SMART" id="SM00747">
    <property type="entry name" value="CFEM"/>
    <property type="match status" value="1"/>
</dbReference>
<reference evidence="19 20" key="1">
    <citation type="submission" date="2018-06" db="EMBL/GenBank/DDBJ databases">
        <title>Complete Genomes of Monosporascus.</title>
        <authorList>
            <person name="Robinson A.J."/>
            <person name="Natvig D.O."/>
        </authorList>
    </citation>
    <scope>NUCLEOTIDE SEQUENCE [LARGE SCALE GENOMIC DNA]</scope>
    <source>
        <strain evidence="19 20">CBS 609.92</strain>
    </source>
</reference>
<evidence type="ECO:0000256" key="10">
    <source>
        <dbReference type="ARBA" id="ARBA00023004"/>
    </source>
</evidence>
<evidence type="ECO:0000256" key="2">
    <source>
        <dbReference type="ARBA" id="ARBA00004613"/>
    </source>
</evidence>
<accession>A0ABY0H6H9</accession>
<keyword evidence="12" id="KW-1015">Disulfide bond</keyword>
<dbReference type="Proteomes" id="UP000294003">
    <property type="component" value="Unassembled WGS sequence"/>
</dbReference>
<evidence type="ECO:0000256" key="12">
    <source>
        <dbReference type="ARBA" id="ARBA00023157"/>
    </source>
</evidence>
<evidence type="ECO:0000256" key="16">
    <source>
        <dbReference type="SAM" id="MobiDB-lite"/>
    </source>
</evidence>
<evidence type="ECO:0000256" key="8">
    <source>
        <dbReference type="ARBA" id="ARBA00022723"/>
    </source>
</evidence>
<dbReference type="PANTHER" id="PTHR37928:SF1">
    <property type="entry name" value="CFEM DOMAIN PROTEIN (AFU_ORTHOLOGUE AFUA_6G14090)"/>
    <property type="match status" value="1"/>
</dbReference>
<evidence type="ECO:0000256" key="4">
    <source>
        <dbReference type="ARBA" id="ARBA00022475"/>
    </source>
</evidence>
<comment type="similarity">
    <text evidence="3">Belongs to the RBT5 family.</text>
</comment>
<feature type="region of interest" description="Disordered" evidence="16">
    <location>
        <begin position="168"/>
        <end position="196"/>
    </location>
</feature>
<feature type="domain" description="CFEM" evidence="18">
    <location>
        <begin position="1"/>
        <end position="117"/>
    </location>
</feature>
<evidence type="ECO:0000256" key="6">
    <source>
        <dbReference type="ARBA" id="ARBA00022617"/>
    </source>
</evidence>
<gene>
    <name evidence="19" type="ORF">DL762_006059</name>
</gene>
<feature type="signal peptide" evidence="17">
    <location>
        <begin position="1"/>
        <end position="19"/>
    </location>
</feature>
<keyword evidence="10 15" id="KW-0408">Iron</keyword>
<evidence type="ECO:0000256" key="13">
    <source>
        <dbReference type="ARBA" id="ARBA00023180"/>
    </source>
</evidence>
<evidence type="ECO:0000256" key="15">
    <source>
        <dbReference type="PROSITE-ProRule" id="PRU01356"/>
    </source>
</evidence>
<evidence type="ECO:0000256" key="17">
    <source>
        <dbReference type="SAM" id="SignalP"/>
    </source>
</evidence>
<dbReference type="PANTHER" id="PTHR37928">
    <property type="entry name" value="CFEM DOMAIN PROTEIN (AFU_ORTHOLOGUE AFUA_6G14090)"/>
    <property type="match status" value="1"/>
</dbReference>
<feature type="region of interest" description="Disordered" evidence="16">
    <location>
        <begin position="233"/>
        <end position="264"/>
    </location>
</feature>
<keyword evidence="8 15" id="KW-0479">Metal-binding</keyword>
<keyword evidence="5" id="KW-0964">Secreted</keyword>
<dbReference type="InterPro" id="IPR051735">
    <property type="entry name" value="CFEM_domain"/>
</dbReference>
<evidence type="ECO:0000256" key="7">
    <source>
        <dbReference type="ARBA" id="ARBA00022622"/>
    </source>
</evidence>
<evidence type="ECO:0000256" key="1">
    <source>
        <dbReference type="ARBA" id="ARBA00004609"/>
    </source>
</evidence>
<keyword evidence="20" id="KW-1185">Reference proteome</keyword>
<proteinExistence type="inferred from homology"/>
<keyword evidence="14" id="KW-0449">Lipoprotein</keyword>
<evidence type="ECO:0000313" key="20">
    <source>
        <dbReference type="Proteomes" id="UP000294003"/>
    </source>
</evidence>
<dbReference type="EMBL" id="QJNS01000184">
    <property type="protein sequence ID" value="RYO83610.1"/>
    <property type="molecule type" value="Genomic_DNA"/>
</dbReference>
<name>A0ABY0H6H9_9PEZI</name>
<protein>
    <recommendedName>
        <fullName evidence="18">CFEM domain-containing protein</fullName>
    </recommendedName>
</protein>
<evidence type="ECO:0000256" key="5">
    <source>
        <dbReference type="ARBA" id="ARBA00022525"/>
    </source>
</evidence>
<keyword evidence="11" id="KW-0472">Membrane</keyword>
<evidence type="ECO:0000256" key="3">
    <source>
        <dbReference type="ARBA" id="ARBA00010031"/>
    </source>
</evidence>
<feature type="compositionally biased region" description="Low complexity" evidence="16">
    <location>
        <begin position="233"/>
        <end position="253"/>
    </location>
</feature>
<keyword evidence="13" id="KW-0325">Glycoprotein</keyword>
<evidence type="ECO:0000256" key="9">
    <source>
        <dbReference type="ARBA" id="ARBA00022729"/>
    </source>
</evidence>
<evidence type="ECO:0000259" key="18">
    <source>
        <dbReference type="PROSITE" id="PS52012"/>
    </source>
</evidence>
<organism evidence="19 20">
    <name type="scientific">Monosporascus cannonballus</name>
    <dbReference type="NCBI Taxonomy" id="155416"/>
    <lineage>
        <taxon>Eukaryota</taxon>
        <taxon>Fungi</taxon>
        <taxon>Dikarya</taxon>
        <taxon>Ascomycota</taxon>
        <taxon>Pezizomycotina</taxon>
        <taxon>Sordariomycetes</taxon>
        <taxon>Xylariomycetidae</taxon>
        <taxon>Xylariales</taxon>
        <taxon>Xylariales incertae sedis</taxon>
        <taxon>Monosporascus</taxon>
    </lineage>
</organism>
<dbReference type="PROSITE" id="PS52012">
    <property type="entry name" value="CFEM"/>
    <property type="match status" value="1"/>
</dbReference>
<evidence type="ECO:0000313" key="19">
    <source>
        <dbReference type="EMBL" id="RYO83610.1"/>
    </source>
</evidence>
<evidence type="ECO:0000256" key="14">
    <source>
        <dbReference type="ARBA" id="ARBA00023288"/>
    </source>
</evidence>
<keyword evidence="9 17" id="KW-0732">Signal</keyword>
<dbReference type="Pfam" id="PF05730">
    <property type="entry name" value="CFEM"/>
    <property type="match status" value="1"/>
</dbReference>
<comment type="caution">
    <text evidence="15">Lacks conserved residue(s) required for the propagation of feature annotation.</text>
</comment>
<keyword evidence="4" id="KW-1003">Cell membrane</keyword>